<name>A0A5N6MKC8_9ASTR</name>
<keyword evidence="3" id="KW-1185">Reference proteome</keyword>
<proteinExistence type="predicted"/>
<dbReference type="EMBL" id="SZYD01000015">
    <property type="protein sequence ID" value="KAD3640429.1"/>
    <property type="molecule type" value="Genomic_DNA"/>
</dbReference>
<accession>A0A5N6MKC8</accession>
<feature type="region of interest" description="Disordered" evidence="1">
    <location>
        <begin position="205"/>
        <end position="233"/>
    </location>
</feature>
<feature type="compositionally biased region" description="Basic and acidic residues" evidence="1">
    <location>
        <begin position="205"/>
        <end position="219"/>
    </location>
</feature>
<sequence>MAPDRIILSVAVSRPAYASVTSSAAIIVDGACSIAASVRPVPSPPSLSQRRPPLDLFRKGRGSHRATVLIPSSPQSDLSRSVVERGACSGGDRRSLGRRKPTVLGQHIFDAIHEISLSAIVPLPHRANLSNFLQFIAMASKLVETAIAQDINRSSQSPKQRRNFTSSLVTESKRENIDGMTEMISDWALRVRRWRLWPSTSSHHLDTSEQRFRSPESRNWKTRAKQSSGIAEV</sequence>
<gene>
    <name evidence="2" type="ORF">E3N88_29652</name>
</gene>
<evidence type="ECO:0000313" key="2">
    <source>
        <dbReference type="EMBL" id="KAD3640429.1"/>
    </source>
</evidence>
<comment type="caution">
    <text evidence="2">The sequence shown here is derived from an EMBL/GenBank/DDBJ whole genome shotgun (WGS) entry which is preliminary data.</text>
</comment>
<reference evidence="2 3" key="1">
    <citation type="submission" date="2019-05" db="EMBL/GenBank/DDBJ databases">
        <title>Mikania micrantha, genome provides insights into the molecular mechanism of rapid growth.</title>
        <authorList>
            <person name="Liu B."/>
        </authorList>
    </citation>
    <scope>NUCLEOTIDE SEQUENCE [LARGE SCALE GENOMIC DNA]</scope>
    <source>
        <strain evidence="2">NLD-2019</strain>
        <tissue evidence="2">Leaf</tissue>
    </source>
</reference>
<evidence type="ECO:0000256" key="1">
    <source>
        <dbReference type="SAM" id="MobiDB-lite"/>
    </source>
</evidence>
<dbReference type="Proteomes" id="UP000326396">
    <property type="component" value="Linkage Group LG5"/>
</dbReference>
<organism evidence="2 3">
    <name type="scientific">Mikania micrantha</name>
    <name type="common">bitter vine</name>
    <dbReference type="NCBI Taxonomy" id="192012"/>
    <lineage>
        <taxon>Eukaryota</taxon>
        <taxon>Viridiplantae</taxon>
        <taxon>Streptophyta</taxon>
        <taxon>Embryophyta</taxon>
        <taxon>Tracheophyta</taxon>
        <taxon>Spermatophyta</taxon>
        <taxon>Magnoliopsida</taxon>
        <taxon>eudicotyledons</taxon>
        <taxon>Gunneridae</taxon>
        <taxon>Pentapetalae</taxon>
        <taxon>asterids</taxon>
        <taxon>campanulids</taxon>
        <taxon>Asterales</taxon>
        <taxon>Asteraceae</taxon>
        <taxon>Asteroideae</taxon>
        <taxon>Heliantheae alliance</taxon>
        <taxon>Eupatorieae</taxon>
        <taxon>Mikania</taxon>
    </lineage>
</organism>
<evidence type="ECO:0000313" key="3">
    <source>
        <dbReference type="Proteomes" id="UP000326396"/>
    </source>
</evidence>
<protein>
    <submittedName>
        <fullName evidence="2">Uncharacterized protein</fullName>
    </submittedName>
</protein>
<dbReference type="AlphaFoldDB" id="A0A5N6MKC8"/>